<gene>
    <name evidence="2" type="ORF">HX001_01865</name>
</gene>
<keyword evidence="1" id="KW-0732">Signal</keyword>
<protein>
    <recommendedName>
        <fullName evidence="4">RHS repeat protein</fullName>
    </recommendedName>
</protein>
<accession>A0AAJ1QC33</accession>
<reference evidence="2" key="1">
    <citation type="submission" date="2020-06" db="EMBL/GenBank/DDBJ databases">
        <authorList>
            <person name="Dong N."/>
        </authorList>
    </citation>
    <scope>NUCLEOTIDE SEQUENCE</scope>
    <source>
        <strain evidence="2">R655-4</strain>
    </source>
</reference>
<dbReference type="Proteomes" id="UP001170959">
    <property type="component" value="Unassembled WGS sequence"/>
</dbReference>
<reference evidence="2" key="2">
    <citation type="journal article" date="2022" name="Sci. Total Environ.">
        <title>Prevalence, transmission, and molecular epidemiology of tet(X)-positive bacteria among humans, animals, and environmental niches in China: An epidemiological, and genomic-based study.</title>
        <authorList>
            <person name="Dong N."/>
            <person name="Zeng Y."/>
            <person name="Cai C."/>
            <person name="Sun C."/>
            <person name="Lu J."/>
            <person name="Liu C."/>
            <person name="Zhou H."/>
            <person name="Sun Q."/>
            <person name="Shu L."/>
            <person name="Wang H."/>
            <person name="Wang Y."/>
            <person name="Wang S."/>
            <person name="Wu C."/>
            <person name="Chan E.W."/>
            <person name="Chen G."/>
            <person name="Shen Z."/>
            <person name="Chen S."/>
            <person name="Zhang R."/>
        </authorList>
    </citation>
    <scope>NUCLEOTIDE SEQUENCE</scope>
    <source>
        <strain evidence="2">R655-4</strain>
    </source>
</reference>
<feature type="signal peptide" evidence="1">
    <location>
        <begin position="1"/>
        <end position="19"/>
    </location>
</feature>
<evidence type="ECO:0008006" key="4">
    <source>
        <dbReference type="Google" id="ProtNLM"/>
    </source>
</evidence>
<dbReference type="AlphaFoldDB" id="A0AAJ1QC33"/>
<proteinExistence type="predicted"/>
<dbReference type="EMBL" id="JACAGJ010000001">
    <property type="protein sequence ID" value="MDM1071236.1"/>
    <property type="molecule type" value="Genomic_DNA"/>
</dbReference>
<feature type="chain" id="PRO_5042521027" description="RHS repeat protein" evidence="1">
    <location>
        <begin position="20"/>
        <end position="964"/>
    </location>
</feature>
<name>A0AAJ1QC33_9FLAO</name>
<dbReference type="RefSeq" id="WP_159155865.1">
    <property type="nucleotide sequence ID" value="NZ_CP013210.1"/>
</dbReference>
<evidence type="ECO:0000313" key="3">
    <source>
        <dbReference type="Proteomes" id="UP001170959"/>
    </source>
</evidence>
<comment type="caution">
    <text evidence="2">The sequence shown here is derived from an EMBL/GenBank/DDBJ whole genome shotgun (WGS) entry which is preliminary data.</text>
</comment>
<evidence type="ECO:0000256" key="1">
    <source>
        <dbReference type="SAM" id="SignalP"/>
    </source>
</evidence>
<sequence length="964" mass="109060">MKKRYIPLLYLFLSVNAFAQNNSSAVSTPDVFPKTPEAASLGKFIDIPSGNYTGVATFTIPLYEIEFDGEKILIQLTYTTTGVKVGEIASRVGLGWALDYGASLSQQVIGYPDFYGHSQRRIINPSTFNPNTGSSIDKQYASEATNVTHGVPIDLQPDLFSYSIIGDNGHFIVDADGNRGIPMPYNQTNITDKGRKIVNDKGFIHEFSSAILSATSYNTCNTSVSFEYNDPNYKINKISNPSKTKEISFVYSLTSNTKYFVSKVEQKLIQQIRHSGYGGNPIPPPIPENCYNYTVGKDPILTEIKFPNGKIIFSYVQSIEGEAKRKDLPGDYILKNVKVMNNNNSVIRDYTFNYYYKQSSSFPTGIQPFYLSFMDGVDYRLYLESVKENLSNSEYKLEYYTGNNNQTLPHRMSNDQDYWGVYNGTNNSTSIPTFKFQNLNGGIQEYTGANKNPNLNFGIIGNLKKIVYPTKGYTKITYQNDDYLNDNDIIDLNSNAETNYTGNLRISQIESKDSKGGRIVRKFSYLNPITGKSSGKNFGNQNFEALVIDEIPMGSNDIGNPWVENLLLMNNPGWQTSTVRGKAVGYEYVQEIYEGNGVSFKKQYKFDNEPYNDYVYDPYRKIQLNWPMMGFQRGQLKEVIDFNSTGDWVKKEEINYDYDVYFNHKATGAPGLGAIGVGTVIKRGGSQQPYMYDFFFIENYWIKKLNKKTTEKLNGQEIVKEETYEYNSSPKHTYPWKVNTFNSRNEKIVQETTYPLDHPTETNMSDLIDMNIHSAPISKKTTNITKNIKVEETKSTYGKFTTKNFVLPQFVYVNKGNNPINTTNTTTDKEISFDAYDTYGNLTQYTVKDVTTSVIWGYKGTYPVAKIEGAKISDFSATDIKAIEDAADNATLTTKLKNLINNTSSAMVTGYVYEPLKGVTQMINPNGTSVYYNYDAYGRLLNVMKEDINGVKTTVKSNEYNYKN</sequence>
<evidence type="ECO:0000313" key="2">
    <source>
        <dbReference type="EMBL" id="MDM1071236.1"/>
    </source>
</evidence>
<organism evidence="2 3">
    <name type="scientific">Empedobacter brevis</name>
    <dbReference type="NCBI Taxonomy" id="247"/>
    <lineage>
        <taxon>Bacteria</taxon>
        <taxon>Pseudomonadati</taxon>
        <taxon>Bacteroidota</taxon>
        <taxon>Flavobacteriia</taxon>
        <taxon>Flavobacteriales</taxon>
        <taxon>Weeksellaceae</taxon>
        <taxon>Empedobacter</taxon>
    </lineage>
</organism>